<name>A0A7J4IW67_9ARCH</name>
<dbReference type="Gene3D" id="1.10.150.80">
    <property type="entry name" value="HRDC domain"/>
    <property type="match status" value="1"/>
</dbReference>
<organism evidence="1 2">
    <name type="scientific">Candidatus Iainarchaeum sp</name>
    <dbReference type="NCBI Taxonomy" id="3101447"/>
    <lineage>
        <taxon>Archaea</taxon>
        <taxon>Candidatus Iainarchaeota</taxon>
        <taxon>Candidatus Iainarchaeia</taxon>
        <taxon>Candidatus Iainarchaeales</taxon>
        <taxon>Candidatus Iainarchaeaceae</taxon>
        <taxon>Candidatus Iainarchaeum</taxon>
    </lineage>
</organism>
<reference evidence="2" key="1">
    <citation type="journal article" date="2020" name="bioRxiv">
        <title>A rank-normalized archaeal taxonomy based on genome phylogeny resolves widespread incomplete and uneven classifications.</title>
        <authorList>
            <person name="Rinke C."/>
            <person name="Chuvochina M."/>
            <person name="Mussig A.J."/>
            <person name="Chaumeil P.-A."/>
            <person name="Waite D.W."/>
            <person name="Whitman W.B."/>
            <person name="Parks D.H."/>
            <person name="Hugenholtz P."/>
        </authorList>
    </citation>
    <scope>NUCLEOTIDE SEQUENCE [LARGE SCALE GENOMIC DNA]</scope>
</reference>
<gene>
    <name evidence="1" type="ORF">HA254_03795</name>
</gene>
<comment type="caution">
    <text evidence="1">The sequence shown here is derived from an EMBL/GenBank/DDBJ whole genome shotgun (WGS) entry which is preliminary data.</text>
</comment>
<dbReference type="PANTHER" id="PTHR39646:SF1">
    <property type="entry name" value="DNA-DIRECTED RNA POLYMERASE SUBUNIT RPO4"/>
    <property type="match status" value="1"/>
</dbReference>
<evidence type="ECO:0000313" key="1">
    <source>
        <dbReference type="EMBL" id="HIH09768.1"/>
    </source>
</evidence>
<dbReference type="PANTHER" id="PTHR39646">
    <property type="entry name" value="RNA POLYMERASE RPB4"/>
    <property type="match status" value="1"/>
</dbReference>
<dbReference type="InterPro" id="IPR044876">
    <property type="entry name" value="HRDC_dom_sf"/>
</dbReference>
<dbReference type="Proteomes" id="UP000565078">
    <property type="component" value="Unassembled WGS sequence"/>
</dbReference>
<accession>A0A7J4IW67</accession>
<dbReference type="PIRSF" id="PIRSF005053">
    <property type="entry name" value="RNA_pol_F_arch"/>
    <property type="match status" value="1"/>
</dbReference>
<dbReference type="InterPro" id="IPR010997">
    <property type="entry name" value="HRDC-like_sf"/>
</dbReference>
<dbReference type="EMBL" id="DUGC01000058">
    <property type="protein sequence ID" value="HIH09768.1"/>
    <property type="molecule type" value="Genomic_DNA"/>
</dbReference>
<sequence length="109" mass="12343">MIGKRVVSVQNVPLYHVKEILAERSKEGELRYEQQQAFDYSKKFAKITPAKGEKLIGELKGLELDEDFITKAVDVLPADIETARLISYKGNVSDDKLKQVVELTSKYAK</sequence>
<dbReference type="GO" id="GO:0000166">
    <property type="term" value="F:nucleotide binding"/>
    <property type="evidence" value="ECO:0007669"/>
    <property type="project" value="InterPro"/>
</dbReference>
<dbReference type="InterPro" id="IPR010924">
    <property type="entry name" value="Rpo4"/>
</dbReference>
<evidence type="ECO:0008006" key="3">
    <source>
        <dbReference type="Google" id="ProtNLM"/>
    </source>
</evidence>
<dbReference type="SUPFAM" id="SSF47819">
    <property type="entry name" value="HRDC-like"/>
    <property type="match status" value="1"/>
</dbReference>
<dbReference type="AlphaFoldDB" id="A0A7J4IW67"/>
<proteinExistence type="predicted"/>
<evidence type="ECO:0000313" key="2">
    <source>
        <dbReference type="Proteomes" id="UP000565078"/>
    </source>
</evidence>
<dbReference type="Gene3D" id="6.10.140.10">
    <property type="match status" value="1"/>
</dbReference>
<protein>
    <recommendedName>
        <fullName evidence="3">DNA-directed RNA polymerase subunit F</fullName>
    </recommendedName>
</protein>